<proteinExistence type="inferred from homology"/>
<dbReference type="EC" id="2.3.2.27" evidence="6"/>
<comment type="subcellular location">
    <subcellularLocation>
        <location evidence="3">Cytoplasm</location>
    </subcellularLocation>
    <subcellularLocation>
        <location evidence="2">Nucleus</location>
    </subcellularLocation>
</comment>
<evidence type="ECO:0000256" key="4">
    <source>
        <dbReference type="ARBA" id="ARBA00004906"/>
    </source>
</evidence>
<dbReference type="UniPathway" id="UPA00143"/>
<dbReference type="FunCoup" id="I2H5U9">
    <property type="interactions" value="1337"/>
</dbReference>
<organism evidence="13 14">
    <name type="scientific">Henningerozyma blattae (strain ATCC 34711 / CBS 6284 / DSM 70876 / NBRC 10599 / NRRL Y-10934 / UCD 77-7)</name>
    <name type="common">Yeast</name>
    <name type="synonym">Tetrapisispora blattae</name>
    <dbReference type="NCBI Taxonomy" id="1071380"/>
    <lineage>
        <taxon>Eukaryota</taxon>
        <taxon>Fungi</taxon>
        <taxon>Dikarya</taxon>
        <taxon>Ascomycota</taxon>
        <taxon>Saccharomycotina</taxon>
        <taxon>Saccharomycetes</taxon>
        <taxon>Saccharomycetales</taxon>
        <taxon>Saccharomycetaceae</taxon>
        <taxon>Henningerozyma</taxon>
    </lineage>
</organism>
<dbReference type="GO" id="GO:0036503">
    <property type="term" value="P:ERAD pathway"/>
    <property type="evidence" value="ECO:0007669"/>
    <property type="project" value="EnsemblFungi"/>
</dbReference>
<evidence type="ECO:0000256" key="10">
    <source>
        <dbReference type="ARBA" id="ARBA00023242"/>
    </source>
</evidence>
<gene>
    <name evidence="13" type="primary">TBLA0F02090</name>
    <name evidence="13" type="ORF">TBLA_0F02090</name>
</gene>
<dbReference type="AlphaFoldDB" id="I2H5U9"/>
<feature type="domain" description="U-box" evidence="12">
    <location>
        <begin position="901"/>
        <end position="975"/>
    </location>
</feature>
<dbReference type="InterPro" id="IPR045132">
    <property type="entry name" value="UBE4"/>
</dbReference>
<dbReference type="InParanoid" id="I2H5U9"/>
<keyword evidence="10" id="KW-0539">Nucleus</keyword>
<reference evidence="13 14" key="1">
    <citation type="journal article" date="2011" name="Proc. Natl. Acad. Sci. U.S.A.">
        <title>Evolutionary erosion of yeast sex chromosomes by mating-type switching accidents.</title>
        <authorList>
            <person name="Gordon J.L."/>
            <person name="Armisen D."/>
            <person name="Proux-Wera E."/>
            <person name="Oheigeartaigh S.S."/>
            <person name="Byrne K.P."/>
            <person name="Wolfe K.H."/>
        </authorList>
    </citation>
    <scope>NUCLEOTIDE SEQUENCE [LARGE SCALE GENOMIC DNA]</scope>
    <source>
        <strain evidence="14">ATCC 34711 / CBS 6284 / DSM 70876 / NBRC 10599 / NRRL Y-10934 / UCD 77-7</strain>
    </source>
</reference>
<dbReference type="CDD" id="cd16657">
    <property type="entry name" value="RING-Ubox_UBE4A"/>
    <property type="match status" value="1"/>
</dbReference>
<sequence length="981" mass="112923">MTVQSLIEKVLQVTLNSQDVPSGFYYYPNLENPSTVGLTIDDIDSIILFQLTENMDLLDPLNYINDSFRRCSSEKKFISKSSNPSNESIPVLNEIERLLIGYGLVSFQIESFCLKGNYLNYIETILNNLDSFSDLLLNIIKRSIEENSSFELINNFFNTLLTYSMKINLNLNDNKNYNAILSVFEMFLNFKQISSIFSQIENYLPDLDSNNPLIKNPCDYEKNIILGPILSLSPLDTNVAFKNFQNEIDFTQDPQLDPSMKQKIKLINESLQTEHKVIIDRLFYILDKIFRGSNKTRSDTISLLSIIVNKNHLRRGENANPKKLSSNAFMTNITILLIKFSQPFLDVSFKKIDKIDVNYFNNINLLIDLSNETRMNSDYNEANEFYETKNVSTEPNFISNCFFLTLTYLHYGLGGTLLTNDKLSSQIKSIKEEVKRLKNLNVTNGQNSQNFLNSFTDLQIKNMEKSLFLLQSINQSLIGFFTNKSLQLEIFDFISGASTFLIRVIDPNHDFPFNSIKLPLIPDQIGFENVDNADYLRKNAPIPFKYYPEFIVEGILNYNLFITKFNNNPLFNNPRLNSFIELMTILLRCPELISNPHLKVKIVQILSYGSMPLMDNSPGFMMEIFENNEIVNKNILYALLDFYVIVEKTGSSSQFYDKFNARYSISIILEQLYYHIPIYKTQLKDQAKNNSNFFIRFVARMLNDLTFLLDEGLSNLTEVHNITQEILNRSKGNPPSREENDDELKSKLNSASRQAKSSCGLAAKSIILFKMYTKDIPNAFVSAEIVDRLASMLDYNLASLVGPKCNDLKVKDPQSYSFNAKQLLYSLVTIYLNLSKEDEFVKAVARDGRSYNKSLFDRAIHILHVKTGLASDEYCNKLINFVNKVEIQKVNEEEEDQDYNDAPDEFLDPLMYTIMKDPVILPTSHVSIDLSTIKAHLLSDSTDPFNREPLTLDQVTPNVELKNQILAYKKKKREEKLMKRE</sequence>
<comment type="pathway">
    <text evidence="4">Protein modification; protein ubiquitination.</text>
</comment>
<evidence type="ECO:0000256" key="11">
    <source>
        <dbReference type="SAM" id="MobiDB-lite"/>
    </source>
</evidence>
<evidence type="ECO:0000256" key="3">
    <source>
        <dbReference type="ARBA" id="ARBA00004496"/>
    </source>
</evidence>
<evidence type="ECO:0000256" key="2">
    <source>
        <dbReference type="ARBA" id="ARBA00004123"/>
    </source>
</evidence>
<dbReference type="InterPro" id="IPR019474">
    <property type="entry name" value="Ub_conjug_fac_E4_core"/>
</dbReference>
<dbReference type="GO" id="GO:0006511">
    <property type="term" value="P:ubiquitin-dependent protein catabolic process"/>
    <property type="evidence" value="ECO:0007669"/>
    <property type="project" value="EnsemblFungi"/>
</dbReference>
<dbReference type="OrthoDB" id="20295at2759"/>
<dbReference type="HOGENOM" id="CLU_003224_0_1_1"/>
<evidence type="ECO:0000313" key="13">
    <source>
        <dbReference type="EMBL" id="CCH61751.1"/>
    </source>
</evidence>
<dbReference type="Gene3D" id="3.30.40.10">
    <property type="entry name" value="Zinc/RING finger domain, C3HC4 (zinc finger)"/>
    <property type="match status" value="1"/>
</dbReference>
<dbReference type="Pfam" id="PF04564">
    <property type="entry name" value="U-box"/>
    <property type="match status" value="1"/>
</dbReference>
<evidence type="ECO:0000256" key="1">
    <source>
        <dbReference type="ARBA" id="ARBA00000900"/>
    </source>
</evidence>
<evidence type="ECO:0000256" key="7">
    <source>
        <dbReference type="ARBA" id="ARBA00022490"/>
    </source>
</evidence>
<dbReference type="KEGG" id="tbl:TBLA_0F02090"/>
<dbReference type="GO" id="GO:0000151">
    <property type="term" value="C:ubiquitin ligase complex"/>
    <property type="evidence" value="ECO:0007669"/>
    <property type="project" value="InterPro"/>
</dbReference>
<comment type="catalytic activity">
    <reaction evidence="1">
        <text>S-ubiquitinyl-[E2 ubiquitin-conjugating enzyme]-L-cysteine + [acceptor protein]-L-lysine = [E2 ubiquitin-conjugating enzyme]-L-cysteine + N(6)-ubiquitinyl-[acceptor protein]-L-lysine.</text>
        <dbReference type="EC" id="2.3.2.27"/>
    </reaction>
</comment>
<dbReference type="GO" id="GO:0071361">
    <property type="term" value="P:cellular response to ethanol"/>
    <property type="evidence" value="ECO:0007669"/>
    <property type="project" value="EnsemblFungi"/>
</dbReference>
<feature type="region of interest" description="Disordered" evidence="11">
    <location>
        <begin position="727"/>
        <end position="751"/>
    </location>
</feature>
<dbReference type="GO" id="GO:0070936">
    <property type="term" value="P:protein K48-linked ubiquitination"/>
    <property type="evidence" value="ECO:0007669"/>
    <property type="project" value="EnsemblFungi"/>
</dbReference>
<keyword evidence="9" id="KW-0833">Ubl conjugation pathway</keyword>
<dbReference type="EMBL" id="HE806321">
    <property type="protein sequence ID" value="CCH61751.1"/>
    <property type="molecule type" value="Genomic_DNA"/>
</dbReference>
<dbReference type="Pfam" id="PF10408">
    <property type="entry name" value="Ufd2P_core"/>
    <property type="match status" value="1"/>
</dbReference>
<evidence type="ECO:0000256" key="9">
    <source>
        <dbReference type="ARBA" id="ARBA00022786"/>
    </source>
</evidence>
<accession>I2H5U9</accession>
<dbReference type="PANTHER" id="PTHR13931">
    <property type="entry name" value="UBIQUITINATION FACTOR E4"/>
    <property type="match status" value="1"/>
</dbReference>
<dbReference type="GO" id="GO:0005634">
    <property type="term" value="C:nucleus"/>
    <property type="evidence" value="ECO:0007669"/>
    <property type="project" value="UniProtKB-SubCell"/>
</dbReference>
<dbReference type="GO" id="GO:0005737">
    <property type="term" value="C:cytoplasm"/>
    <property type="evidence" value="ECO:0007669"/>
    <property type="project" value="UniProtKB-SubCell"/>
</dbReference>
<dbReference type="Proteomes" id="UP000002866">
    <property type="component" value="Chromosome 6"/>
</dbReference>
<dbReference type="GO" id="GO:0031398">
    <property type="term" value="P:positive regulation of protein ubiquitination"/>
    <property type="evidence" value="ECO:0007669"/>
    <property type="project" value="EnsemblFungi"/>
</dbReference>
<evidence type="ECO:0000256" key="6">
    <source>
        <dbReference type="ARBA" id="ARBA00012483"/>
    </source>
</evidence>
<dbReference type="FunFam" id="3.30.40.10:FF:000055">
    <property type="entry name" value="Ubiquitin conjugation factor e4 a"/>
    <property type="match status" value="1"/>
</dbReference>
<dbReference type="GeneID" id="14496860"/>
<evidence type="ECO:0000256" key="8">
    <source>
        <dbReference type="ARBA" id="ARBA00022679"/>
    </source>
</evidence>
<keyword evidence="8" id="KW-0808">Transferase</keyword>
<evidence type="ECO:0000259" key="12">
    <source>
        <dbReference type="PROSITE" id="PS51698"/>
    </source>
</evidence>
<protein>
    <recommendedName>
        <fullName evidence="6">RING-type E3 ubiquitin transferase</fullName>
        <ecNumber evidence="6">2.3.2.27</ecNumber>
    </recommendedName>
</protein>
<keyword evidence="14" id="KW-1185">Reference proteome</keyword>
<dbReference type="InterPro" id="IPR013083">
    <property type="entry name" value="Znf_RING/FYVE/PHD"/>
</dbReference>
<evidence type="ECO:0000313" key="14">
    <source>
        <dbReference type="Proteomes" id="UP000002866"/>
    </source>
</evidence>
<dbReference type="SUPFAM" id="SSF57850">
    <property type="entry name" value="RING/U-box"/>
    <property type="match status" value="1"/>
</dbReference>
<dbReference type="GO" id="GO:0034450">
    <property type="term" value="F:ubiquitin-ubiquitin ligase activity"/>
    <property type="evidence" value="ECO:0007669"/>
    <property type="project" value="EnsemblFungi"/>
</dbReference>
<dbReference type="PROSITE" id="PS51698">
    <property type="entry name" value="U_BOX"/>
    <property type="match status" value="1"/>
</dbReference>
<dbReference type="SMART" id="SM00504">
    <property type="entry name" value="Ubox"/>
    <property type="match status" value="1"/>
</dbReference>
<dbReference type="STRING" id="1071380.I2H5U9"/>
<comment type="similarity">
    <text evidence="5">Belongs to the ubiquitin conjugation factor E4 family.</text>
</comment>
<dbReference type="InterPro" id="IPR003613">
    <property type="entry name" value="Ubox_domain"/>
</dbReference>
<keyword evidence="7" id="KW-0963">Cytoplasm</keyword>
<evidence type="ECO:0000256" key="5">
    <source>
        <dbReference type="ARBA" id="ARBA00007434"/>
    </source>
</evidence>
<dbReference type="RefSeq" id="XP_004181270.1">
    <property type="nucleotide sequence ID" value="XM_004181222.1"/>
</dbReference>
<dbReference type="PANTHER" id="PTHR13931:SF2">
    <property type="entry name" value="UBIQUITIN CONJUGATION FACTOR E4 B"/>
    <property type="match status" value="1"/>
</dbReference>
<dbReference type="eggNOG" id="KOG2042">
    <property type="taxonomic scope" value="Eukaryota"/>
</dbReference>
<dbReference type="OMA" id="SNAFMTN"/>
<name>I2H5U9_HENB6</name>